<proteinExistence type="predicted"/>
<protein>
    <submittedName>
        <fullName evidence="1">Uncharacterized protein</fullName>
    </submittedName>
</protein>
<reference evidence="1" key="1">
    <citation type="submission" date="2014-11" db="EMBL/GenBank/DDBJ databases">
        <authorList>
            <person name="Amaro Gonzalez C."/>
        </authorList>
    </citation>
    <scope>NUCLEOTIDE SEQUENCE</scope>
</reference>
<organism evidence="1">
    <name type="scientific">Anguilla anguilla</name>
    <name type="common">European freshwater eel</name>
    <name type="synonym">Muraena anguilla</name>
    <dbReference type="NCBI Taxonomy" id="7936"/>
    <lineage>
        <taxon>Eukaryota</taxon>
        <taxon>Metazoa</taxon>
        <taxon>Chordata</taxon>
        <taxon>Craniata</taxon>
        <taxon>Vertebrata</taxon>
        <taxon>Euteleostomi</taxon>
        <taxon>Actinopterygii</taxon>
        <taxon>Neopterygii</taxon>
        <taxon>Teleostei</taxon>
        <taxon>Anguilliformes</taxon>
        <taxon>Anguillidae</taxon>
        <taxon>Anguilla</taxon>
    </lineage>
</organism>
<dbReference type="EMBL" id="GBXM01038623">
    <property type="protein sequence ID" value="JAH69954.1"/>
    <property type="molecule type" value="Transcribed_RNA"/>
</dbReference>
<evidence type="ECO:0000313" key="1">
    <source>
        <dbReference type="EMBL" id="JAH69954.1"/>
    </source>
</evidence>
<reference evidence="1" key="2">
    <citation type="journal article" date="2015" name="Fish Shellfish Immunol.">
        <title>Early steps in the European eel (Anguilla anguilla)-Vibrio vulnificus interaction in the gills: Role of the RtxA13 toxin.</title>
        <authorList>
            <person name="Callol A."/>
            <person name="Pajuelo D."/>
            <person name="Ebbesson L."/>
            <person name="Teles M."/>
            <person name="MacKenzie S."/>
            <person name="Amaro C."/>
        </authorList>
    </citation>
    <scope>NUCLEOTIDE SEQUENCE</scope>
</reference>
<name>A0A0E9UVP5_ANGAN</name>
<sequence length="31" mass="3463">MTVAQHYLDSSSAQFNCRSYSCQGCVFNVLC</sequence>
<accession>A0A0E9UVP5</accession>
<dbReference type="AlphaFoldDB" id="A0A0E9UVP5"/>